<reference evidence="2" key="1">
    <citation type="submission" date="2020-12" db="EMBL/GenBank/DDBJ databases">
        <title>Genome reconstruction of Halomonas venusta strain DSM 4743.</title>
        <authorList>
            <person name="Aguirre-Garrido J.F."/>
            <person name="Hernandez-Soto L.M."/>
            <person name="Martinez-Abarca F."/>
        </authorList>
    </citation>
    <scope>NUCLEOTIDE SEQUENCE</scope>
    <source>
        <strain evidence="2">4743</strain>
    </source>
</reference>
<accession>A0AAQ0CJ51</accession>
<evidence type="ECO:0000256" key="1">
    <source>
        <dbReference type="SAM" id="Coils"/>
    </source>
</evidence>
<dbReference type="Proteomes" id="UP000663479">
    <property type="component" value="Chromosome"/>
</dbReference>
<dbReference type="EMBL" id="CP066539">
    <property type="protein sequence ID" value="QRL05155.1"/>
    <property type="molecule type" value="Genomic_DNA"/>
</dbReference>
<gene>
    <name evidence="2" type="ORF">JDS37_09580</name>
</gene>
<dbReference type="RefSeq" id="WP_146943495.1">
    <property type="nucleotide sequence ID" value="NZ_BJUL01000006.1"/>
</dbReference>
<feature type="coiled-coil region" evidence="1">
    <location>
        <begin position="103"/>
        <end position="131"/>
    </location>
</feature>
<evidence type="ECO:0000313" key="3">
    <source>
        <dbReference type="Proteomes" id="UP000663479"/>
    </source>
</evidence>
<keyword evidence="1" id="KW-0175">Coiled coil</keyword>
<name>A0AAQ0CJ51_9GAMM</name>
<sequence>MAKPDQKLKNEILEAAASSFPNPFEVDSWNRELGKDIVTATVSYLKEHGLVEATGRVRMAVLDSFHDVTITSAGFDYLSEDGGLTAELGVVTVRIEAETIQALVAAQIEMTDATRQEKNLLRQQLQALSKEGHQRLASQLIRLGLEAAPRSIEWLKTLIVP</sequence>
<evidence type="ECO:0000313" key="2">
    <source>
        <dbReference type="EMBL" id="QRL05155.1"/>
    </source>
</evidence>
<dbReference type="AlphaFoldDB" id="A0AAQ0CJ51"/>
<proteinExistence type="predicted"/>
<organism evidence="2 3">
    <name type="scientific">Vreelandella venusta</name>
    <dbReference type="NCBI Taxonomy" id="44935"/>
    <lineage>
        <taxon>Bacteria</taxon>
        <taxon>Pseudomonadati</taxon>
        <taxon>Pseudomonadota</taxon>
        <taxon>Gammaproteobacteria</taxon>
        <taxon>Oceanospirillales</taxon>
        <taxon>Halomonadaceae</taxon>
        <taxon>Vreelandella</taxon>
    </lineage>
</organism>
<protein>
    <submittedName>
        <fullName evidence="2">Uncharacterized protein</fullName>
    </submittedName>
</protein>